<name>A0A6I8M9D1_9FUSO</name>
<evidence type="ECO:0000313" key="2">
    <source>
        <dbReference type="Proteomes" id="UP000419017"/>
    </source>
</evidence>
<dbReference type="Gene3D" id="3.40.470.10">
    <property type="entry name" value="Uracil-DNA glycosylase-like domain"/>
    <property type="match status" value="1"/>
</dbReference>
<reference evidence="1 2" key="1">
    <citation type="submission" date="2019-10" db="EMBL/GenBank/DDBJ databases">
        <authorList>
            <person name="Blom J."/>
        </authorList>
    </citation>
    <scope>NUCLEOTIDE SEQUENCE [LARGE SCALE GENOMIC DNA]</scope>
    <source>
        <strain evidence="1 2">ES3154-GLU</strain>
    </source>
</reference>
<keyword evidence="2" id="KW-1185">Reference proteome</keyword>
<dbReference type="EMBL" id="CABWIB010000001">
    <property type="protein sequence ID" value="VWL85415.1"/>
    <property type="molecule type" value="Genomic_DNA"/>
</dbReference>
<dbReference type="Proteomes" id="UP000419017">
    <property type="component" value="Unassembled WGS sequence"/>
</dbReference>
<accession>A0A6I8M9D1</accession>
<dbReference type="SUPFAM" id="SSF52141">
    <property type="entry name" value="Uracil-DNA glycosylase-like"/>
    <property type="match status" value="1"/>
</dbReference>
<dbReference type="RefSeq" id="WP_156683412.1">
    <property type="nucleotide sequence ID" value="NZ_CABWIB010000001.1"/>
</dbReference>
<dbReference type="AlphaFoldDB" id="A0A6I8M9D1"/>
<organism evidence="1 2">
    <name type="scientific">Oceanivirga miroungae</name>
    <dbReference type="NCBI Taxonomy" id="1130046"/>
    <lineage>
        <taxon>Bacteria</taxon>
        <taxon>Fusobacteriati</taxon>
        <taxon>Fusobacteriota</taxon>
        <taxon>Fusobacteriia</taxon>
        <taxon>Fusobacteriales</taxon>
        <taxon>Leptotrichiaceae</taxon>
        <taxon>Oceanivirga</taxon>
    </lineage>
</organism>
<gene>
    <name evidence="1" type="ORF">OMES3154_00700</name>
</gene>
<evidence type="ECO:0000313" key="1">
    <source>
        <dbReference type="EMBL" id="VWL85415.1"/>
    </source>
</evidence>
<sequence length="182" mass="21857">MWEELEKEIKLYDECNYLNLDVEPILGVGNKKAKFFVLFDSVTDSMNENKDVEKSKEYEKLKVIFNFCEIDLNNCYFTCLDKYYSKNEKIDFEKRKYAMSILLKELFIVKPEYVITIGENILNYIYYYLTDRKDKIDILKSVGKIFDINNMKFVPIYDIEHIGKLDKKKKKELVEILKEINK</sequence>
<dbReference type="InterPro" id="IPR036895">
    <property type="entry name" value="Uracil-DNA_glycosylase-like_sf"/>
</dbReference>
<protein>
    <submittedName>
        <fullName evidence="1">Phage SPO1 DNA polymerase-like protein</fullName>
    </submittedName>
</protein>
<proteinExistence type="predicted"/>